<dbReference type="RefSeq" id="WP_022671419.1">
    <property type="nucleotide sequence ID" value="NZ_CP016355.1"/>
</dbReference>
<sequence>MAKVQPFRLEAAYAPVSNRAGSRSQKSRPLTISDQGATLRVTTLIRTGFDANASTVPILIPGMVTGAPVSVA</sequence>
<accession>A0AAP9KUN0</accession>
<dbReference type="EMBL" id="CP022954">
    <property type="protein sequence ID" value="QGV17402.1"/>
    <property type="molecule type" value="Genomic_DNA"/>
</dbReference>
<evidence type="ECO:0000313" key="2">
    <source>
        <dbReference type="Proteomes" id="UP000423274"/>
    </source>
</evidence>
<dbReference type="AlphaFoldDB" id="A0AAP9KUN0"/>
<dbReference type="NCBIfam" id="NF040509">
    <property type="entry name" value="Lacto_palin_RPT"/>
    <property type="match status" value="1"/>
</dbReference>
<proteinExistence type="predicted"/>
<name>A0AAP9KUN0_LACPA</name>
<organism evidence="1 2">
    <name type="scientific">Lacticaseibacillus paracasei subsp. paracasei</name>
    <dbReference type="NCBI Taxonomy" id="47714"/>
    <lineage>
        <taxon>Bacteria</taxon>
        <taxon>Bacillati</taxon>
        <taxon>Bacillota</taxon>
        <taxon>Bacilli</taxon>
        <taxon>Lactobacillales</taxon>
        <taxon>Lactobacillaceae</taxon>
        <taxon>Lacticaseibacillus</taxon>
    </lineage>
</organism>
<protein>
    <submittedName>
        <fullName evidence="1">Uncharacterized protein</fullName>
    </submittedName>
</protein>
<reference evidence="1 2" key="1">
    <citation type="submission" date="2017-08" db="EMBL/GenBank/DDBJ databases">
        <title>Genome sequence, comparative genomics and functional analysis of the highly adhesive Lactobacillus paracasei Kobulty strain.</title>
        <authorList>
            <person name="Koryszewska-Baginska A."/>
            <person name="Grynberg M."/>
            <person name="Aleksandrzak-Piekarczyk T."/>
        </authorList>
    </citation>
    <scope>NUCLEOTIDE SEQUENCE [LARGE SCALE GENOMIC DNA]</scope>
    <source>
        <strain evidence="1 2">IBB3423</strain>
    </source>
</reference>
<evidence type="ECO:0000313" key="1">
    <source>
        <dbReference type="EMBL" id="QGV17402.1"/>
    </source>
</evidence>
<dbReference type="Proteomes" id="UP000423274">
    <property type="component" value="Chromosome"/>
</dbReference>
<dbReference type="AntiFam" id="ANF00266">
    <property type="entry name" value="DNA repeat translations related to WP_020751851.1"/>
</dbReference>
<gene>
    <name evidence="1" type="ORF">LCAKO_0832</name>
</gene>